<comment type="caution">
    <text evidence="4">The sequence shown here is derived from an EMBL/GenBank/DDBJ whole genome shotgun (WGS) entry which is preliminary data.</text>
</comment>
<feature type="domain" description="DUF4010" evidence="3">
    <location>
        <begin position="179"/>
        <end position="386"/>
    </location>
</feature>
<keyword evidence="1" id="KW-0812">Transmembrane</keyword>
<dbReference type="PANTHER" id="PTHR39084:SF1">
    <property type="entry name" value="DUF4010 DOMAIN-CONTAINING PROTEIN"/>
    <property type="match status" value="1"/>
</dbReference>
<reference evidence="4 5" key="1">
    <citation type="submission" date="2016-10" db="EMBL/GenBank/DDBJ databases">
        <authorList>
            <person name="Varghese N."/>
            <person name="Submissions S."/>
        </authorList>
    </citation>
    <scope>NUCLEOTIDE SEQUENCE [LARGE SCALE GENOMIC DNA]</scope>
    <source>
        <strain evidence="4 5">Nl1</strain>
    </source>
</reference>
<keyword evidence="1" id="KW-1133">Transmembrane helix</keyword>
<dbReference type="Pfam" id="PF02308">
    <property type="entry name" value="MgtC"/>
    <property type="match status" value="1"/>
</dbReference>
<accession>A0ABY0TEM1</accession>
<dbReference type="Pfam" id="PF13194">
    <property type="entry name" value="DUF4010"/>
    <property type="match status" value="1"/>
</dbReference>
<dbReference type="Proteomes" id="UP000183471">
    <property type="component" value="Unassembled WGS sequence"/>
</dbReference>
<sequence>MTFLSDNWMKIAVALGIGLLIGVERERRKGAGRDRAPAGIRTYAVTALLGALAFELGGIPLLAVVTLSVAGFIALGYFRTRSQRDPGLTSEFVQLLTLLLGALAMREPLLASSLGVTVALLLAARTRIHTFVRKTLTEAELHDALVLAGAALVVLPLMPDRYMGPFNAINPHTLWIIVVLMMAISAGGYIALRLFGPRYGLPVAGLASGFVSSSATIASMGTLAKQRPELMPAAVGGAVLSTVATITQMAIVLGATHPATLAAMAVPLLSAGFMAVAYGAWFFMKALRQKIPETIEMGRAFSFRTALILATTMGAVLLVAAALNAWLGSAGLIAGTAIAGFADTHSPAVSVASLAAGGKLEATQTILPILLAMSTNTATKMILAASNGGSHFALQVIPGLLLTIAAGWLGGLQAMMN</sequence>
<dbReference type="InterPro" id="IPR025105">
    <property type="entry name" value="DUF4010"/>
</dbReference>
<feature type="transmembrane region" description="Helical" evidence="1">
    <location>
        <begin position="174"/>
        <end position="195"/>
    </location>
</feature>
<dbReference type="PANTHER" id="PTHR39084">
    <property type="entry name" value="MEMBRANE PROTEIN-RELATED"/>
    <property type="match status" value="1"/>
</dbReference>
<feature type="domain" description="MgtC/SapB/SrpB/YhiD N-terminal" evidence="2">
    <location>
        <begin position="12"/>
        <end position="130"/>
    </location>
</feature>
<feature type="transmembrane region" description="Helical" evidence="1">
    <location>
        <begin position="261"/>
        <end position="284"/>
    </location>
</feature>
<protein>
    <submittedName>
        <fullName evidence="4">Uncharacterized membrane protein, DUF4010 family</fullName>
    </submittedName>
</protein>
<feature type="transmembrane region" description="Helical" evidence="1">
    <location>
        <begin position="98"/>
        <end position="124"/>
    </location>
</feature>
<feature type="transmembrane region" description="Helical" evidence="1">
    <location>
        <begin position="305"/>
        <end position="327"/>
    </location>
</feature>
<feature type="transmembrane region" description="Helical" evidence="1">
    <location>
        <begin position="201"/>
        <end position="221"/>
    </location>
</feature>
<evidence type="ECO:0000256" key="1">
    <source>
        <dbReference type="SAM" id="Phobius"/>
    </source>
</evidence>
<keyword evidence="1" id="KW-0472">Membrane</keyword>
<keyword evidence="5" id="KW-1185">Reference proteome</keyword>
<evidence type="ECO:0000313" key="4">
    <source>
        <dbReference type="EMBL" id="SDQ71377.1"/>
    </source>
</evidence>
<name>A0ABY0TEM1_9PROT</name>
<evidence type="ECO:0000313" key="5">
    <source>
        <dbReference type="Proteomes" id="UP000183471"/>
    </source>
</evidence>
<gene>
    <name evidence="4" type="ORF">SAMN05216402_1979</name>
</gene>
<feature type="transmembrane region" description="Helical" evidence="1">
    <location>
        <begin position="233"/>
        <end position="255"/>
    </location>
</feature>
<evidence type="ECO:0000259" key="2">
    <source>
        <dbReference type="Pfam" id="PF02308"/>
    </source>
</evidence>
<evidence type="ECO:0000259" key="3">
    <source>
        <dbReference type="Pfam" id="PF13194"/>
    </source>
</evidence>
<dbReference type="EMBL" id="FNKY01000001">
    <property type="protein sequence ID" value="SDQ71377.1"/>
    <property type="molecule type" value="Genomic_DNA"/>
</dbReference>
<organism evidence="4 5">
    <name type="scientific">Nitrosospira multiformis</name>
    <dbReference type="NCBI Taxonomy" id="1231"/>
    <lineage>
        <taxon>Bacteria</taxon>
        <taxon>Pseudomonadati</taxon>
        <taxon>Pseudomonadota</taxon>
        <taxon>Betaproteobacteria</taxon>
        <taxon>Nitrosomonadales</taxon>
        <taxon>Nitrosomonadaceae</taxon>
        <taxon>Nitrosospira</taxon>
    </lineage>
</organism>
<proteinExistence type="predicted"/>
<feature type="transmembrane region" description="Helical" evidence="1">
    <location>
        <begin position="392"/>
        <end position="412"/>
    </location>
</feature>
<dbReference type="InterPro" id="IPR049177">
    <property type="entry name" value="MgtC_SapB_SrpB_YhiD_N"/>
</dbReference>
<feature type="transmembrane region" description="Helical" evidence="1">
    <location>
        <begin position="49"/>
        <end position="78"/>
    </location>
</feature>